<dbReference type="EMBL" id="CP016172">
    <property type="protein sequence ID" value="ANN76838.1"/>
    <property type="molecule type" value="Genomic_DNA"/>
</dbReference>
<dbReference type="SUPFAM" id="SSF69118">
    <property type="entry name" value="AhpD-like"/>
    <property type="match status" value="1"/>
</dbReference>
<dbReference type="KEGG" id="bfz:BAU07_06670"/>
<dbReference type="InterPro" id="IPR029032">
    <property type="entry name" value="AhpD-like"/>
</dbReference>
<reference evidence="2 3" key="1">
    <citation type="submission" date="2016-06" db="EMBL/GenBank/DDBJ databases">
        <title>Complete genome sequences of Bordetella bronchialis and Bordetella flabilis.</title>
        <authorList>
            <person name="LiPuma J.J."/>
            <person name="Spilker T."/>
        </authorList>
    </citation>
    <scope>NUCLEOTIDE SEQUENCE [LARGE SCALE GENOMIC DNA]</scope>
    <source>
        <strain evidence="2 3">AU10664</strain>
    </source>
</reference>
<evidence type="ECO:0000313" key="2">
    <source>
        <dbReference type="EMBL" id="ANN76838.1"/>
    </source>
</evidence>
<dbReference type="GO" id="GO:0051920">
    <property type="term" value="F:peroxiredoxin activity"/>
    <property type="evidence" value="ECO:0007669"/>
    <property type="project" value="InterPro"/>
</dbReference>
<organism evidence="2 3">
    <name type="scientific">Bordetella flabilis</name>
    <dbReference type="NCBI Taxonomy" id="463014"/>
    <lineage>
        <taxon>Bacteria</taxon>
        <taxon>Pseudomonadati</taxon>
        <taxon>Pseudomonadota</taxon>
        <taxon>Betaproteobacteria</taxon>
        <taxon>Burkholderiales</taxon>
        <taxon>Alcaligenaceae</taxon>
        <taxon>Bordetella</taxon>
    </lineage>
</organism>
<dbReference type="Pfam" id="PF02627">
    <property type="entry name" value="CMD"/>
    <property type="match status" value="1"/>
</dbReference>
<keyword evidence="2" id="KW-0560">Oxidoreductase</keyword>
<dbReference type="Proteomes" id="UP000091926">
    <property type="component" value="Chromosome"/>
</dbReference>
<dbReference type="PANTHER" id="PTHR35446:SF3">
    <property type="entry name" value="CMD DOMAIN-CONTAINING PROTEIN"/>
    <property type="match status" value="1"/>
</dbReference>
<sequence>MSRIAIPAVETATGATADLYARIKKSAGGKLPNLYATLGYLAPQSLSAVLDAEAVLGAASLTRHDLETIKLLMSELSGCDYCVAAHSMIGKLAGLSPDVLRSIRAGEPTGDAKRDALVRFVRVLQQSRGTIAQNEVDTIRAAGYTDAQLADIALTIALITFTNTFNRINDTELDFPPVQ</sequence>
<dbReference type="InterPro" id="IPR003779">
    <property type="entry name" value="CMD-like"/>
</dbReference>
<proteinExistence type="predicted"/>
<feature type="domain" description="Carboxymuconolactone decarboxylase-like" evidence="1">
    <location>
        <begin position="53"/>
        <end position="103"/>
    </location>
</feature>
<name>A0A193GB38_9BORD</name>
<evidence type="ECO:0000259" key="1">
    <source>
        <dbReference type="Pfam" id="PF02627"/>
    </source>
</evidence>
<dbReference type="STRING" id="463014.BAU07_06670"/>
<gene>
    <name evidence="2" type="ORF">BAU07_06670</name>
</gene>
<dbReference type="Gene3D" id="1.20.1290.10">
    <property type="entry name" value="AhpD-like"/>
    <property type="match status" value="1"/>
</dbReference>
<dbReference type="OrthoDB" id="3667834at2"/>
<protein>
    <submittedName>
        <fullName evidence="2">Alkylhydroperoxidase</fullName>
    </submittedName>
</protein>
<dbReference type="RefSeq" id="WP_066655195.1">
    <property type="nucleotide sequence ID" value="NZ_CBCSCL010000008.1"/>
</dbReference>
<dbReference type="PANTHER" id="PTHR35446">
    <property type="entry name" value="SI:CH211-175M2.5"/>
    <property type="match status" value="1"/>
</dbReference>
<keyword evidence="3" id="KW-1185">Reference proteome</keyword>
<evidence type="ECO:0000313" key="3">
    <source>
        <dbReference type="Proteomes" id="UP000091926"/>
    </source>
</evidence>
<dbReference type="AlphaFoldDB" id="A0A193GB38"/>
<accession>A0A193GB38</accession>
<keyword evidence="2" id="KW-0575">Peroxidase</keyword>